<name>A0A0G3HBJ9_9CORY</name>
<dbReference type="KEGG" id="cut:CUTER_03100"/>
<comment type="function">
    <text evidence="1">NDH-1 shuttles electrons from NADH, via FMN and iron-sulfur (Fe-S) centers, to quinones in the respiratory chain. Couples the redox reaction to proton translocation (for every two electrons transferred, four hydrogen ions are translocated across the cytoplasmic membrane), and thus conserves the redox energy in a proton gradient.</text>
</comment>
<dbReference type="AlphaFoldDB" id="A0A0G3HBJ9"/>
<reference evidence="4" key="2">
    <citation type="submission" date="2015-05" db="EMBL/GenBank/DDBJ databases">
        <title>Complete genome sequence of Corynebacterium uterequi DSM 45634, isolated from the uterus of a maiden mare.</title>
        <authorList>
            <person name="Ruckert C."/>
            <person name="Albersmeier A."/>
            <person name="Winkler A."/>
            <person name="Tauch A."/>
        </authorList>
    </citation>
    <scope>NUCLEOTIDE SEQUENCE [LARGE SCALE GENOMIC DNA]</scope>
    <source>
        <strain evidence="4">DSM 45634</strain>
    </source>
</reference>
<evidence type="ECO:0000256" key="2">
    <source>
        <dbReference type="SAM" id="MobiDB-lite"/>
    </source>
</evidence>
<comment type="subcellular location">
    <subcellularLocation>
        <location evidence="1">Cell membrane</location>
        <topology evidence="1">Multi-pass membrane protein</topology>
    </subcellularLocation>
</comment>
<dbReference type="RefSeq" id="WP_047259181.1">
    <property type="nucleotide sequence ID" value="NZ_CP011546.1"/>
</dbReference>
<keyword evidence="1" id="KW-1133">Transmembrane helix</keyword>
<dbReference type="NCBIfam" id="NF005165">
    <property type="entry name" value="PRK06638.1-5"/>
    <property type="match status" value="1"/>
</dbReference>
<comment type="similarity">
    <text evidence="1">Belongs to the complex I subunit 6 family.</text>
</comment>
<dbReference type="EC" id="7.1.1.-" evidence="1"/>
<keyword evidence="1" id="KW-0472">Membrane</keyword>
<evidence type="ECO:0000313" key="3">
    <source>
        <dbReference type="EMBL" id="AKK10629.1"/>
    </source>
</evidence>
<keyword evidence="1" id="KW-0874">Quinone</keyword>
<protein>
    <recommendedName>
        <fullName evidence="1">NADH-quinone oxidoreductase subunit J</fullName>
        <ecNumber evidence="1">7.1.1.-</ecNumber>
    </recommendedName>
</protein>
<dbReference type="OrthoDB" id="13239at2"/>
<reference evidence="3 4" key="1">
    <citation type="journal article" date="2015" name="Genome Announc.">
        <title>Virulence Factor Genes Detected in the Complete Genome Sequence of Corynebacterium uterequi DSM 45634, Isolated from the Uterus of a Maiden Mare.</title>
        <authorList>
            <person name="Ruckert C."/>
            <person name="Kriete M."/>
            <person name="Jaenicke S."/>
            <person name="Winkler A."/>
            <person name="Tauch A."/>
        </authorList>
    </citation>
    <scope>NUCLEOTIDE SEQUENCE [LARGE SCALE GENOMIC DNA]</scope>
    <source>
        <strain evidence="3 4">DSM 45634</strain>
    </source>
</reference>
<sequence>MAVIATVAAWALAAIIVALAAGLILCRELLHSALCMLGVMIGLAVFYAVLAAPFVFAVQIVVYAGAIMVMILFIVMMVGARGQAADGEPIKNQRVEAAILAAVIAAVLAGGIVLATKDHGQPEGLDAVVDAAGGNIQAVGMELFTKYFLAFEVLSALLIVAAVGAMVVIFRVRRPARPTQRELSKARFARWAQDGTNVGAKAGAGVYATSNSMDVPALLPDGTAFAGSVAEDLVARGETESPAVHRAPTEANYAALGRSAGATDADAKEKER</sequence>
<keyword evidence="3" id="KW-0560">Oxidoreductase</keyword>
<feature type="transmembrane region" description="Helical" evidence="1">
    <location>
        <begin position="97"/>
        <end position="116"/>
    </location>
</feature>
<dbReference type="GO" id="GO:0016491">
    <property type="term" value="F:oxidoreductase activity"/>
    <property type="evidence" value="ECO:0007669"/>
    <property type="project" value="UniProtKB-KW"/>
</dbReference>
<organism evidence="3 4">
    <name type="scientific">Corynebacterium uterequi</name>
    <dbReference type="NCBI Taxonomy" id="1072256"/>
    <lineage>
        <taxon>Bacteria</taxon>
        <taxon>Bacillati</taxon>
        <taxon>Actinomycetota</taxon>
        <taxon>Actinomycetes</taxon>
        <taxon>Mycobacteriales</taxon>
        <taxon>Corynebacteriaceae</taxon>
        <taxon>Corynebacterium</taxon>
    </lineage>
</organism>
<dbReference type="PATRIC" id="fig|1072256.5.peg.614"/>
<keyword evidence="4" id="KW-1185">Reference proteome</keyword>
<dbReference type="Proteomes" id="UP000035548">
    <property type="component" value="Chromosome"/>
</dbReference>
<accession>A0A0G3HBJ9</accession>
<feature type="transmembrane region" description="Helical" evidence="1">
    <location>
        <begin position="147"/>
        <end position="170"/>
    </location>
</feature>
<dbReference type="PANTHER" id="PTHR33269:SF19">
    <property type="entry name" value="NADH-QUINONE OXIDOREDUCTASE SUBUNIT J"/>
    <property type="match status" value="1"/>
</dbReference>
<dbReference type="PANTHER" id="PTHR33269">
    <property type="entry name" value="NADH-UBIQUINONE OXIDOREDUCTASE CHAIN 6"/>
    <property type="match status" value="1"/>
</dbReference>
<feature type="transmembrane region" description="Helical" evidence="1">
    <location>
        <begin position="33"/>
        <end position="50"/>
    </location>
</feature>
<feature type="region of interest" description="Disordered" evidence="2">
    <location>
        <begin position="237"/>
        <end position="272"/>
    </location>
</feature>
<keyword evidence="1" id="KW-0812">Transmembrane</keyword>
<dbReference type="Pfam" id="PF00499">
    <property type="entry name" value="Oxidored_q3"/>
    <property type="match status" value="1"/>
</dbReference>
<keyword evidence="1" id="KW-1003">Cell membrane</keyword>
<dbReference type="InterPro" id="IPR001457">
    <property type="entry name" value="NADH_UbQ/plastoQ_OxRdtase_su6"/>
</dbReference>
<proteinExistence type="inferred from homology"/>
<feature type="transmembrane region" description="Helical" evidence="1">
    <location>
        <begin position="56"/>
        <end position="76"/>
    </location>
</feature>
<comment type="catalytic activity">
    <reaction evidence="1">
        <text>a quinone + NADH + 5 H(+)(in) = a quinol + NAD(+) + 4 H(+)(out)</text>
        <dbReference type="Rhea" id="RHEA:57888"/>
        <dbReference type="ChEBI" id="CHEBI:15378"/>
        <dbReference type="ChEBI" id="CHEBI:24646"/>
        <dbReference type="ChEBI" id="CHEBI:57540"/>
        <dbReference type="ChEBI" id="CHEBI:57945"/>
        <dbReference type="ChEBI" id="CHEBI:132124"/>
    </reaction>
</comment>
<dbReference type="EMBL" id="CP011546">
    <property type="protein sequence ID" value="AKK10629.1"/>
    <property type="molecule type" value="Genomic_DNA"/>
</dbReference>
<evidence type="ECO:0000256" key="1">
    <source>
        <dbReference type="RuleBase" id="RU004429"/>
    </source>
</evidence>
<dbReference type="STRING" id="1072256.CUTER_03100"/>
<gene>
    <name evidence="3" type="ORF">CUTER_03100</name>
</gene>
<dbReference type="GO" id="GO:0005886">
    <property type="term" value="C:plasma membrane"/>
    <property type="evidence" value="ECO:0007669"/>
    <property type="project" value="UniProtKB-SubCell"/>
</dbReference>
<dbReference type="GO" id="GO:0048038">
    <property type="term" value="F:quinone binding"/>
    <property type="evidence" value="ECO:0007669"/>
    <property type="project" value="UniProtKB-UniRule"/>
</dbReference>
<feature type="transmembrane region" description="Helical" evidence="1">
    <location>
        <begin position="6"/>
        <end position="26"/>
    </location>
</feature>
<dbReference type="Gene3D" id="1.20.120.1200">
    <property type="entry name" value="NADH-ubiquinone/plastoquinone oxidoreductase chain 6, subunit NuoJ"/>
    <property type="match status" value="1"/>
</dbReference>
<keyword evidence="3" id="KW-0830">Ubiquinone</keyword>
<dbReference type="GO" id="GO:0008137">
    <property type="term" value="F:NADH dehydrogenase (ubiquinone) activity"/>
    <property type="evidence" value="ECO:0007669"/>
    <property type="project" value="UniProtKB-UniRule"/>
</dbReference>
<keyword evidence="1" id="KW-0520">NAD</keyword>
<evidence type="ECO:0000313" key="4">
    <source>
        <dbReference type="Proteomes" id="UP000035548"/>
    </source>
</evidence>
<dbReference type="InterPro" id="IPR042106">
    <property type="entry name" value="Nuo/plastoQ_OxRdtase_6_NuoJ"/>
</dbReference>